<dbReference type="Proteomes" id="UP000215914">
    <property type="component" value="Unassembled WGS sequence"/>
</dbReference>
<dbReference type="EC" id="2.3.1.160" evidence="4"/>
<reference evidence="4" key="2">
    <citation type="submission" date="2020-06" db="EMBL/GenBank/DDBJ databases">
        <title>Helianthus annuus Genome sequencing and assembly Release 2.</title>
        <authorList>
            <person name="Gouzy J."/>
            <person name="Langlade N."/>
            <person name="Munos S."/>
        </authorList>
    </citation>
    <scope>NUCLEOTIDE SEQUENCE</scope>
    <source>
        <tissue evidence="4">Leaves</tissue>
    </source>
</reference>
<dbReference type="Gene3D" id="3.30.559.10">
    <property type="entry name" value="Chloramphenicol acetyltransferase-like domain"/>
    <property type="match status" value="1"/>
</dbReference>
<dbReference type="PANTHER" id="PTHR31623:SF70">
    <property type="entry name" value="TRANSFERASE, CHLORAMPHENICOL ACETYLTRANSFERASE-LIKE DOMAIN PROTEIN"/>
    <property type="match status" value="1"/>
</dbReference>
<evidence type="ECO:0000256" key="3">
    <source>
        <dbReference type="ARBA" id="ARBA00023315"/>
    </source>
</evidence>
<dbReference type="InterPro" id="IPR023213">
    <property type="entry name" value="CAT-like_dom_sf"/>
</dbReference>
<comment type="similarity">
    <text evidence="1">Belongs to the plant acyltransferase family.</text>
</comment>
<accession>A0A9K3GTN5</accession>
<dbReference type="GO" id="GO:0050636">
    <property type="term" value="F:vinorine synthase activity"/>
    <property type="evidence" value="ECO:0007669"/>
    <property type="project" value="UniProtKB-EC"/>
</dbReference>
<evidence type="ECO:0000313" key="5">
    <source>
        <dbReference type="Proteomes" id="UP000215914"/>
    </source>
</evidence>
<reference evidence="4" key="1">
    <citation type="journal article" date="2017" name="Nature">
        <title>The sunflower genome provides insights into oil metabolism, flowering and Asterid evolution.</title>
        <authorList>
            <person name="Badouin H."/>
            <person name="Gouzy J."/>
            <person name="Grassa C.J."/>
            <person name="Murat F."/>
            <person name="Staton S.E."/>
            <person name="Cottret L."/>
            <person name="Lelandais-Briere C."/>
            <person name="Owens G.L."/>
            <person name="Carrere S."/>
            <person name="Mayjonade B."/>
            <person name="Legrand L."/>
            <person name="Gill N."/>
            <person name="Kane N.C."/>
            <person name="Bowers J.E."/>
            <person name="Hubner S."/>
            <person name="Bellec A."/>
            <person name="Berard A."/>
            <person name="Berges H."/>
            <person name="Blanchet N."/>
            <person name="Boniface M.C."/>
            <person name="Brunel D."/>
            <person name="Catrice O."/>
            <person name="Chaidir N."/>
            <person name="Claudel C."/>
            <person name="Donnadieu C."/>
            <person name="Faraut T."/>
            <person name="Fievet G."/>
            <person name="Helmstetter N."/>
            <person name="King M."/>
            <person name="Knapp S.J."/>
            <person name="Lai Z."/>
            <person name="Le Paslier M.C."/>
            <person name="Lippi Y."/>
            <person name="Lorenzon L."/>
            <person name="Mandel J.R."/>
            <person name="Marage G."/>
            <person name="Marchand G."/>
            <person name="Marquand E."/>
            <person name="Bret-Mestries E."/>
            <person name="Morien E."/>
            <person name="Nambeesan S."/>
            <person name="Nguyen T."/>
            <person name="Pegot-Espagnet P."/>
            <person name="Pouilly N."/>
            <person name="Raftis F."/>
            <person name="Sallet E."/>
            <person name="Schiex T."/>
            <person name="Thomas J."/>
            <person name="Vandecasteele C."/>
            <person name="Vares D."/>
            <person name="Vear F."/>
            <person name="Vautrin S."/>
            <person name="Crespi M."/>
            <person name="Mangin B."/>
            <person name="Burke J.M."/>
            <person name="Salse J."/>
            <person name="Munos S."/>
            <person name="Vincourt P."/>
            <person name="Rieseberg L.H."/>
            <person name="Langlade N.B."/>
        </authorList>
    </citation>
    <scope>NUCLEOTIDE SEQUENCE</scope>
    <source>
        <tissue evidence="4">Leaves</tissue>
    </source>
</reference>
<keyword evidence="2 4" id="KW-0808">Transferase</keyword>
<comment type="caution">
    <text evidence="4">The sequence shown here is derived from an EMBL/GenBank/DDBJ whole genome shotgun (WGS) entry which is preliminary data.</text>
</comment>
<dbReference type="AlphaFoldDB" id="A0A9K3GTN5"/>
<dbReference type="Pfam" id="PF02458">
    <property type="entry name" value="Transferase"/>
    <property type="match status" value="1"/>
</dbReference>
<proteinExistence type="inferred from homology"/>
<gene>
    <name evidence="4" type="ORF">HanXRQr2_Chr17g0796161</name>
</gene>
<evidence type="ECO:0000256" key="2">
    <source>
        <dbReference type="ARBA" id="ARBA00022679"/>
    </source>
</evidence>
<evidence type="ECO:0000313" key="4">
    <source>
        <dbReference type="EMBL" id="KAF5754871.1"/>
    </source>
</evidence>
<keyword evidence="5" id="KW-1185">Reference proteome</keyword>
<dbReference type="PANTHER" id="PTHR31623">
    <property type="entry name" value="F21J9.9"/>
    <property type="match status" value="1"/>
</dbReference>
<evidence type="ECO:0000256" key="1">
    <source>
        <dbReference type="ARBA" id="ARBA00009861"/>
    </source>
</evidence>
<dbReference type="EMBL" id="MNCJ02000332">
    <property type="protein sequence ID" value="KAF5754871.1"/>
    <property type="molecule type" value="Genomic_DNA"/>
</dbReference>
<keyword evidence="3 4" id="KW-0012">Acyltransferase</keyword>
<name>A0A9K3GTN5_HELAN</name>
<protein>
    <submittedName>
        <fullName evidence="4">Vinorine synthase</fullName>
        <ecNumber evidence="4">2.3.1.160</ecNumber>
    </submittedName>
</protein>
<organism evidence="4 5">
    <name type="scientific">Helianthus annuus</name>
    <name type="common">Common sunflower</name>
    <dbReference type="NCBI Taxonomy" id="4232"/>
    <lineage>
        <taxon>Eukaryota</taxon>
        <taxon>Viridiplantae</taxon>
        <taxon>Streptophyta</taxon>
        <taxon>Embryophyta</taxon>
        <taxon>Tracheophyta</taxon>
        <taxon>Spermatophyta</taxon>
        <taxon>Magnoliopsida</taxon>
        <taxon>eudicotyledons</taxon>
        <taxon>Gunneridae</taxon>
        <taxon>Pentapetalae</taxon>
        <taxon>asterids</taxon>
        <taxon>campanulids</taxon>
        <taxon>Asterales</taxon>
        <taxon>Asteraceae</taxon>
        <taxon>Asteroideae</taxon>
        <taxon>Heliantheae alliance</taxon>
        <taxon>Heliantheae</taxon>
        <taxon>Helianthus</taxon>
    </lineage>
</organism>
<sequence>MKMNIEKQSSKFIKPLVPTPPTLRCYKIGFIDELVLSMSVGVVLFLSKNNNHHNPKFVTYLEQSLEKTLTRFDPLAGRYVNETYSVDCNDDGVEFKHAKVNIKMHDIIVKEANVMLVDKFIPPKTEVTNLLLAIQVTVFKCGGVALGVCAAHKIIDASTLCTFLSEWAAMNREENDIELTGPGFNSSSLFPGRCFPPVLLQPISVHDMSNKYMFFTKYFGYQ</sequence>
<dbReference type="Gramene" id="mRNA:HanXRQr2_Chr17g0796161">
    <property type="protein sequence ID" value="CDS:HanXRQr2_Chr17g0796161.1"/>
    <property type="gene ID" value="HanXRQr2_Chr17g0796161"/>
</dbReference>